<name>A0AAD7J3Y6_9AGAR</name>
<evidence type="ECO:0000256" key="1">
    <source>
        <dbReference type="SAM" id="MobiDB-lite"/>
    </source>
</evidence>
<evidence type="ECO:0000313" key="3">
    <source>
        <dbReference type="Proteomes" id="UP001215280"/>
    </source>
</evidence>
<dbReference type="AlphaFoldDB" id="A0AAD7J3Y6"/>
<dbReference type="Proteomes" id="UP001215280">
    <property type="component" value="Unassembled WGS sequence"/>
</dbReference>
<proteinExistence type="predicted"/>
<gene>
    <name evidence="2" type="ORF">DFH07DRAFT_773433</name>
</gene>
<reference evidence="2" key="1">
    <citation type="submission" date="2023-03" db="EMBL/GenBank/DDBJ databases">
        <title>Massive genome expansion in bonnet fungi (Mycena s.s.) driven by repeated elements and novel gene families across ecological guilds.</title>
        <authorList>
            <consortium name="Lawrence Berkeley National Laboratory"/>
            <person name="Harder C.B."/>
            <person name="Miyauchi S."/>
            <person name="Viragh M."/>
            <person name="Kuo A."/>
            <person name="Thoen E."/>
            <person name="Andreopoulos B."/>
            <person name="Lu D."/>
            <person name="Skrede I."/>
            <person name="Drula E."/>
            <person name="Henrissat B."/>
            <person name="Morin E."/>
            <person name="Kohler A."/>
            <person name="Barry K."/>
            <person name="LaButti K."/>
            <person name="Morin E."/>
            <person name="Salamov A."/>
            <person name="Lipzen A."/>
            <person name="Mereny Z."/>
            <person name="Hegedus B."/>
            <person name="Baldrian P."/>
            <person name="Stursova M."/>
            <person name="Weitz H."/>
            <person name="Taylor A."/>
            <person name="Grigoriev I.V."/>
            <person name="Nagy L.G."/>
            <person name="Martin F."/>
            <person name="Kauserud H."/>
        </authorList>
    </citation>
    <scope>NUCLEOTIDE SEQUENCE</scope>
    <source>
        <strain evidence="2">CBHHK188m</strain>
    </source>
</reference>
<accession>A0AAD7J3Y6</accession>
<evidence type="ECO:0000313" key="2">
    <source>
        <dbReference type="EMBL" id="KAJ7755316.1"/>
    </source>
</evidence>
<protein>
    <submittedName>
        <fullName evidence="2">Uncharacterized protein</fullName>
    </submittedName>
</protein>
<dbReference type="EMBL" id="JARJLG010000064">
    <property type="protein sequence ID" value="KAJ7755316.1"/>
    <property type="molecule type" value="Genomic_DNA"/>
</dbReference>
<feature type="region of interest" description="Disordered" evidence="1">
    <location>
        <begin position="1"/>
        <end position="25"/>
    </location>
</feature>
<organism evidence="2 3">
    <name type="scientific">Mycena maculata</name>
    <dbReference type="NCBI Taxonomy" id="230809"/>
    <lineage>
        <taxon>Eukaryota</taxon>
        <taxon>Fungi</taxon>
        <taxon>Dikarya</taxon>
        <taxon>Basidiomycota</taxon>
        <taxon>Agaricomycotina</taxon>
        <taxon>Agaricomycetes</taxon>
        <taxon>Agaricomycetidae</taxon>
        <taxon>Agaricales</taxon>
        <taxon>Marasmiineae</taxon>
        <taxon>Mycenaceae</taxon>
        <taxon>Mycena</taxon>
    </lineage>
</organism>
<comment type="caution">
    <text evidence="2">The sequence shown here is derived from an EMBL/GenBank/DDBJ whole genome shotgun (WGS) entry which is preliminary data.</text>
</comment>
<keyword evidence="3" id="KW-1185">Reference proteome</keyword>
<sequence>MTPTCRAQPLPSKPALPRQASTHLAHTAACPDREAPPWAPLPVTITVDLDEVRRHLIGAPSDGENAENYRSVVTRWLGWYPIRSGAELSPMRETDRFFALLTCSREGVCRENTVAKGGKRTMRNHDDGSPGLLAMLLTHAQLRRTREVQFPSENCRSCGLLIAPLGYGAYRPVFHLASELHPSCDVCKACYIYSEDNLLRNEADERPPCTCPEDTVLVPEGVTHLRCKPSHKTAKRLLTDRMRALQDLYDELCSSFEDEIQLEDVSTQIEVMMKEYDIWAKTPYHRYEIPYDLL</sequence>